<evidence type="ECO:0000313" key="7">
    <source>
        <dbReference type="EMBL" id="CCA18005.1"/>
    </source>
</evidence>
<evidence type="ECO:0000256" key="3">
    <source>
        <dbReference type="ARBA" id="ARBA00022723"/>
    </source>
</evidence>
<dbReference type="EMBL" id="FR824088">
    <property type="protein sequence ID" value="CCA18005.1"/>
    <property type="molecule type" value="Genomic_DNA"/>
</dbReference>
<name>F0WA35_9STRA</name>
<keyword evidence="3" id="KW-0479">Metal-binding</keyword>
<accession>F0WA35</accession>
<reference evidence="7" key="1">
    <citation type="journal article" date="2011" name="PLoS Biol.">
        <title>Gene gain and loss during evolution of obligate parasitism in the white rust pathogen of Arabidopsis thaliana.</title>
        <authorList>
            <person name="Kemen E."/>
            <person name="Gardiner A."/>
            <person name="Schultz-Larsen T."/>
            <person name="Kemen A.C."/>
            <person name="Balmuth A.L."/>
            <person name="Robert-Seilaniantz A."/>
            <person name="Bailey K."/>
            <person name="Holub E."/>
            <person name="Studholme D.J."/>
            <person name="Maclean D."/>
            <person name="Jones J.D."/>
        </authorList>
    </citation>
    <scope>NUCLEOTIDE SEQUENCE</scope>
</reference>
<dbReference type="GO" id="GO:0070006">
    <property type="term" value="F:metalloaminopeptidase activity"/>
    <property type="evidence" value="ECO:0007669"/>
    <property type="project" value="InterPro"/>
</dbReference>
<keyword evidence="7" id="KW-0031">Aminopeptidase</keyword>
<dbReference type="HOGENOM" id="CLU_017266_1_1_1"/>
<comment type="cofactor">
    <cofactor evidence="1">
        <name>Mn(2+)</name>
        <dbReference type="ChEBI" id="CHEBI:29035"/>
    </cofactor>
</comment>
<dbReference type="InterPro" id="IPR007865">
    <property type="entry name" value="Aminopep_P_N"/>
</dbReference>
<dbReference type="Pfam" id="PF00557">
    <property type="entry name" value="Peptidase_M24"/>
    <property type="match status" value="1"/>
</dbReference>
<keyword evidence="5" id="KW-0464">Manganese</keyword>
<sequence length="551" mass="62632">MELDQDCSLGKWQSAFRLDTLPYKKQVVETFNWIERLHSPPIIIYVFIMLIEWWKNMRVGPKLRSSSALRSHLKLLSQPTPFHPRSKHAPAFLSRFYAVVAAENPFKVAPTELLPGLSKDEFRSRRKRFFERLPNYSAFLLTASEIQYSSNDIPYEFRQNSHFLYLTGLEQPDALAVFTKSQSKTEYLLFLPSRDPIREQWDGERAGLDEAIDSLEADAAFELSAVQEKLWRILSHLKNIYVPRSRTGSISLSPPVLQALKEMQGIQVSTGDMIIDSLRLIKSSAEADRMRLAADIAGKGFTKMMRVCAEGMTELALASEFESTCRKHGAPYNSFPCVVGSGKNAAVIHYLLKREILQRNEFVLVDAGCEVSGGYVSDITRTWPVNPTYSSACHRDLYNFILGAQEDCIKHLAQHIREKTPITLNDLHAFSVRRMMEGLKTFGIIKASDLSSHSALSDYYRYNPTHIGHYLGMDVHDTPSIPTSYPIQSGMVVTVEPGIYLPLKDELLPREFRGFGVRIEDDIIIGRDDIEVITRNVPKNLEEIAKLRQSH</sequence>
<dbReference type="InterPro" id="IPR000994">
    <property type="entry name" value="Pept_M24"/>
</dbReference>
<keyword evidence="7" id="KW-0645">Protease</keyword>
<dbReference type="GO" id="GO:0005739">
    <property type="term" value="C:mitochondrion"/>
    <property type="evidence" value="ECO:0007669"/>
    <property type="project" value="TreeGrafter"/>
</dbReference>
<reference evidence="7" key="2">
    <citation type="submission" date="2011-02" db="EMBL/GenBank/DDBJ databases">
        <authorList>
            <person name="MacLean D."/>
        </authorList>
    </citation>
    <scope>NUCLEOTIDE SEQUENCE</scope>
</reference>
<dbReference type="InterPro" id="IPR052433">
    <property type="entry name" value="X-Pro_dipept-like"/>
</dbReference>
<gene>
    <name evidence="7" type="primary">AlNc14C43G3579</name>
    <name evidence="7" type="ORF">ALNC14_041480</name>
</gene>
<dbReference type="SUPFAM" id="SSF53092">
    <property type="entry name" value="Creatinase/prolidase N-terminal domain"/>
    <property type="match status" value="1"/>
</dbReference>
<keyword evidence="4" id="KW-0378">Hydrolase</keyword>
<dbReference type="PANTHER" id="PTHR43226">
    <property type="entry name" value="XAA-PRO AMINOPEPTIDASE 3"/>
    <property type="match status" value="1"/>
</dbReference>
<dbReference type="SUPFAM" id="SSF55920">
    <property type="entry name" value="Creatinase/aminopeptidase"/>
    <property type="match status" value="1"/>
</dbReference>
<dbReference type="SMART" id="SM01011">
    <property type="entry name" value="AMP_N"/>
    <property type="match status" value="1"/>
</dbReference>
<comment type="similarity">
    <text evidence="2">Belongs to the peptidase M24B family.</text>
</comment>
<evidence type="ECO:0000256" key="5">
    <source>
        <dbReference type="ARBA" id="ARBA00023211"/>
    </source>
</evidence>
<evidence type="ECO:0000256" key="1">
    <source>
        <dbReference type="ARBA" id="ARBA00001936"/>
    </source>
</evidence>
<dbReference type="PANTHER" id="PTHR43226:SF4">
    <property type="entry name" value="XAA-PRO AMINOPEPTIDASE 3"/>
    <property type="match status" value="1"/>
</dbReference>
<dbReference type="Pfam" id="PF05195">
    <property type="entry name" value="AMP_N"/>
    <property type="match status" value="1"/>
</dbReference>
<proteinExistence type="inferred from homology"/>
<dbReference type="InterPro" id="IPR029149">
    <property type="entry name" value="Creatin/AminoP/Spt16_N"/>
</dbReference>
<evidence type="ECO:0000259" key="6">
    <source>
        <dbReference type="SMART" id="SM01011"/>
    </source>
</evidence>
<protein>
    <submittedName>
        <fullName evidence="7">XaaPro aminopeptidase putative</fullName>
    </submittedName>
</protein>
<feature type="domain" description="Aminopeptidase P N-terminal" evidence="6">
    <location>
        <begin position="117"/>
        <end position="251"/>
    </location>
</feature>
<dbReference type="GO" id="GO:0006508">
    <property type="term" value="P:proteolysis"/>
    <property type="evidence" value="ECO:0007669"/>
    <property type="project" value="TreeGrafter"/>
</dbReference>
<dbReference type="GO" id="GO:0030145">
    <property type="term" value="F:manganese ion binding"/>
    <property type="evidence" value="ECO:0007669"/>
    <property type="project" value="InterPro"/>
</dbReference>
<evidence type="ECO:0000256" key="2">
    <source>
        <dbReference type="ARBA" id="ARBA00008766"/>
    </source>
</evidence>
<dbReference type="InterPro" id="IPR036005">
    <property type="entry name" value="Creatinase/aminopeptidase-like"/>
</dbReference>
<dbReference type="Gene3D" id="3.90.230.10">
    <property type="entry name" value="Creatinase/methionine aminopeptidase superfamily"/>
    <property type="match status" value="1"/>
</dbReference>
<organism evidence="7">
    <name type="scientific">Albugo laibachii Nc14</name>
    <dbReference type="NCBI Taxonomy" id="890382"/>
    <lineage>
        <taxon>Eukaryota</taxon>
        <taxon>Sar</taxon>
        <taxon>Stramenopiles</taxon>
        <taxon>Oomycota</taxon>
        <taxon>Peronosporomycetes</taxon>
        <taxon>Albuginales</taxon>
        <taxon>Albuginaceae</taxon>
        <taxon>Albugo</taxon>
    </lineage>
</organism>
<dbReference type="AlphaFoldDB" id="F0WA35"/>
<dbReference type="Gene3D" id="3.40.350.10">
    <property type="entry name" value="Creatinase/prolidase N-terminal domain"/>
    <property type="match status" value="1"/>
</dbReference>
<evidence type="ECO:0000256" key="4">
    <source>
        <dbReference type="ARBA" id="ARBA00022801"/>
    </source>
</evidence>